<dbReference type="Proteomes" id="UP001345827">
    <property type="component" value="Unassembled WGS sequence"/>
</dbReference>
<dbReference type="EMBL" id="JAXLQG010000013">
    <property type="protein sequence ID" value="KAK5533415.1"/>
    <property type="molecule type" value="Genomic_DNA"/>
</dbReference>
<keyword evidence="10" id="KW-1185">Reference proteome</keyword>
<feature type="compositionally biased region" description="Acidic residues" evidence="8">
    <location>
        <begin position="418"/>
        <end position="431"/>
    </location>
</feature>
<dbReference type="InterPro" id="IPR015421">
    <property type="entry name" value="PyrdxlP-dep_Trfase_major"/>
</dbReference>
<dbReference type="Gene3D" id="3.40.640.10">
    <property type="entry name" value="Type I PLP-dependent aspartate aminotransferase-like (Major domain)"/>
    <property type="match status" value="1"/>
</dbReference>
<feature type="compositionally biased region" description="Low complexity" evidence="8">
    <location>
        <begin position="23"/>
        <end position="44"/>
    </location>
</feature>
<organism evidence="9 10">
    <name type="scientific">Vermiconidia calcicola</name>
    <dbReference type="NCBI Taxonomy" id="1690605"/>
    <lineage>
        <taxon>Eukaryota</taxon>
        <taxon>Fungi</taxon>
        <taxon>Dikarya</taxon>
        <taxon>Ascomycota</taxon>
        <taxon>Pezizomycotina</taxon>
        <taxon>Dothideomycetes</taxon>
        <taxon>Dothideomycetidae</taxon>
        <taxon>Mycosphaerellales</taxon>
        <taxon>Extremaceae</taxon>
        <taxon>Vermiconidia</taxon>
    </lineage>
</organism>
<dbReference type="PANTHER" id="PTHR45677:SF8">
    <property type="entry name" value="CYSTEINE SULFINIC ACID DECARBOXYLASE"/>
    <property type="match status" value="1"/>
</dbReference>
<comment type="similarity">
    <text evidence="2 7">Belongs to the group II decarboxylase family.</text>
</comment>
<name>A0AAV9Q0T4_9PEZI</name>
<dbReference type="GO" id="GO:0005737">
    <property type="term" value="C:cytoplasm"/>
    <property type="evidence" value="ECO:0007669"/>
    <property type="project" value="TreeGrafter"/>
</dbReference>
<dbReference type="InterPro" id="IPR021115">
    <property type="entry name" value="Pyridoxal-P_BS"/>
</dbReference>
<proteinExistence type="inferred from homology"/>
<dbReference type="EC" id="4.1.1.15" evidence="9"/>
<evidence type="ECO:0000256" key="2">
    <source>
        <dbReference type="ARBA" id="ARBA00009533"/>
    </source>
</evidence>
<evidence type="ECO:0000256" key="1">
    <source>
        <dbReference type="ARBA" id="ARBA00001933"/>
    </source>
</evidence>
<sequence length="607" mass="65556">MSDHRILENANTLPQSNGNIPRTIDGSTNGTSTSTSTSVETASPSRAAELEALLSGVLKQLIPFVQRADDEVDAHKQRQPLEPTSLVESHDPSELRSILSESGTLSLPDDGTGQAGLLDSLASILRYSVNTSAPGFLDKLYSAPVTPGIAADLILSVLNTNLHVYQVSPVLSLIETHVTKALAAIFGFNGPRAGGINVQGGSASNLSSIVIARNTLFPETKRLGNHAGGRELVMFTSEHGHYSIEKAAQQCGFGSGSVVPVPVDPVTGDMDPKALDVLINREKQRGKTPFYVNATAGTTVLGSFDPFMAISEVARRHGLWMHIDGAWGGSFVFSDTLCERALRGCELADSIAINPHKMLGVPVTCSFLLLKDLRNAHRANTLRAGYLFHDKDEEDEDHDENDQHVENGVNGTASGQADVEESDDDWTPPEDLADLTLQCGRRGDSLKLFLAWQYYGTSGYCAKIEQAYSVACHMATLVERNPDMVLVSTNPPPCLQVCFYYAPGGRMPFNLDDRTQANGNGIDKLTRRKQAEKIGKRNSAITSRITQSLISRGFMIDFAPALSNQVEKGAFFRAVVNISTTTQTVDRLVEEIDTIGKVVTRSINGSI</sequence>
<comment type="caution">
    <text evidence="9">The sequence shown here is derived from an EMBL/GenBank/DDBJ whole genome shotgun (WGS) entry which is preliminary data.</text>
</comment>
<keyword evidence="4 6" id="KW-0663">Pyridoxal phosphate</keyword>
<dbReference type="GO" id="GO:0030170">
    <property type="term" value="F:pyridoxal phosphate binding"/>
    <property type="evidence" value="ECO:0007669"/>
    <property type="project" value="InterPro"/>
</dbReference>
<accession>A0AAV9Q0T4</accession>
<dbReference type="Gene3D" id="3.90.1150.170">
    <property type="match status" value="1"/>
</dbReference>
<evidence type="ECO:0000256" key="8">
    <source>
        <dbReference type="SAM" id="MobiDB-lite"/>
    </source>
</evidence>
<dbReference type="SUPFAM" id="SSF53383">
    <property type="entry name" value="PLP-dependent transferases"/>
    <property type="match status" value="1"/>
</dbReference>
<dbReference type="GO" id="GO:0004351">
    <property type="term" value="F:glutamate decarboxylase activity"/>
    <property type="evidence" value="ECO:0007669"/>
    <property type="project" value="UniProtKB-EC"/>
</dbReference>
<evidence type="ECO:0000256" key="5">
    <source>
        <dbReference type="ARBA" id="ARBA00023239"/>
    </source>
</evidence>
<evidence type="ECO:0000256" key="3">
    <source>
        <dbReference type="ARBA" id="ARBA00022793"/>
    </source>
</evidence>
<dbReference type="AlphaFoldDB" id="A0AAV9Q0T4"/>
<feature type="region of interest" description="Disordered" evidence="8">
    <location>
        <begin position="393"/>
        <end position="431"/>
    </location>
</feature>
<evidence type="ECO:0000313" key="10">
    <source>
        <dbReference type="Proteomes" id="UP001345827"/>
    </source>
</evidence>
<reference evidence="9 10" key="1">
    <citation type="submission" date="2023-06" db="EMBL/GenBank/DDBJ databases">
        <title>Black Yeasts Isolated from many extreme environments.</title>
        <authorList>
            <person name="Coleine C."/>
            <person name="Stajich J.E."/>
            <person name="Selbmann L."/>
        </authorList>
    </citation>
    <scope>NUCLEOTIDE SEQUENCE [LARGE SCALE GENOMIC DNA]</scope>
    <source>
        <strain evidence="9 10">CCFEE 5887</strain>
    </source>
</reference>
<gene>
    <name evidence="9" type="primary">GAD2</name>
    <name evidence="9" type="ORF">LTR25_007281</name>
</gene>
<protein>
    <submittedName>
        <fullName evidence="9">Glutamate decarboxylase 2</fullName>
        <ecNumber evidence="9">4.1.1.15</ecNumber>
    </submittedName>
</protein>
<evidence type="ECO:0000313" key="9">
    <source>
        <dbReference type="EMBL" id="KAK5533415.1"/>
    </source>
</evidence>
<comment type="cofactor">
    <cofactor evidence="1 6 7">
        <name>pyridoxal 5'-phosphate</name>
        <dbReference type="ChEBI" id="CHEBI:597326"/>
    </cofactor>
</comment>
<feature type="region of interest" description="Disordered" evidence="8">
    <location>
        <begin position="73"/>
        <end position="93"/>
    </location>
</feature>
<dbReference type="PROSITE" id="PS00392">
    <property type="entry name" value="DDC_GAD_HDC_YDC"/>
    <property type="match status" value="1"/>
</dbReference>
<feature type="region of interest" description="Disordered" evidence="8">
    <location>
        <begin position="1"/>
        <end position="44"/>
    </location>
</feature>
<dbReference type="Pfam" id="PF00282">
    <property type="entry name" value="Pyridoxal_deC"/>
    <property type="match status" value="2"/>
</dbReference>
<evidence type="ECO:0000256" key="6">
    <source>
        <dbReference type="PIRSR" id="PIRSR602129-50"/>
    </source>
</evidence>
<dbReference type="PANTHER" id="PTHR45677">
    <property type="entry name" value="GLUTAMATE DECARBOXYLASE-RELATED"/>
    <property type="match status" value="1"/>
</dbReference>
<dbReference type="InterPro" id="IPR002129">
    <property type="entry name" value="PyrdxlP-dep_de-COase"/>
</dbReference>
<dbReference type="InterPro" id="IPR015424">
    <property type="entry name" value="PyrdxlP-dep_Trfase"/>
</dbReference>
<keyword evidence="5 7" id="KW-0456">Lyase</keyword>
<dbReference type="GO" id="GO:0019752">
    <property type="term" value="P:carboxylic acid metabolic process"/>
    <property type="evidence" value="ECO:0007669"/>
    <property type="project" value="InterPro"/>
</dbReference>
<keyword evidence="3" id="KW-0210">Decarboxylase</keyword>
<evidence type="ECO:0000256" key="4">
    <source>
        <dbReference type="ARBA" id="ARBA00022898"/>
    </source>
</evidence>
<feature type="compositionally biased region" description="Polar residues" evidence="8">
    <location>
        <begin position="9"/>
        <end position="20"/>
    </location>
</feature>
<feature type="modified residue" description="N6-(pyridoxal phosphate)lysine" evidence="6">
    <location>
        <position position="357"/>
    </location>
</feature>
<evidence type="ECO:0000256" key="7">
    <source>
        <dbReference type="RuleBase" id="RU000382"/>
    </source>
</evidence>